<sequence length="53" mass="5679">MTVDGVSCNCKEHSERGSRYLRHDSRQTASVSHFAPRLVVGMGAVSPATGVFS</sequence>
<proteinExistence type="predicted"/>
<accession>U4LRX7</accession>
<dbReference type="AlphaFoldDB" id="U4LRX7"/>
<keyword evidence="2" id="KW-1185">Reference proteome</keyword>
<evidence type="ECO:0000313" key="1">
    <source>
        <dbReference type="EMBL" id="CCX34936.1"/>
    </source>
</evidence>
<organism evidence="1 2">
    <name type="scientific">Pyronema omphalodes (strain CBS 100304)</name>
    <name type="common">Pyronema confluens</name>
    <dbReference type="NCBI Taxonomy" id="1076935"/>
    <lineage>
        <taxon>Eukaryota</taxon>
        <taxon>Fungi</taxon>
        <taxon>Dikarya</taxon>
        <taxon>Ascomycota</taxon>
        <taxon>Pezizomycotina</taxon>
        <taxon>Pezizomycetes</taxon>
        <taxon>Pezizales</taxon>
        <taxon>Pyronemataceae</taxon>
        <taxon>Pyronema</taxon>
    </lineage>
</organism>
<dbReference type="EMBL" id="HF936670">
    <property type="protein sequence ID" value="CCX34936.1"/>
    <property type="molecule type" value="Genomic_DNA"/>
</dbReference>
<protein>
    <submittedName>
        <fullName evidence="1">Uncharacterized protein</fullName>
    </submittedName>
</protein>
<name>U4LRX7_PYROM</name>
<gene>
    <name evidence="1" type="ORF">PCON_04612</name>
</gene>
<reference evidence="1 2" key="1">
    <citation type="journal article" date="2013" name="PLoS Genet.">
        <title>The genome and development-dependent transcriptomes of Pyronema confluens: a window into fungal evolution.</title>
        <authorList>
            <person name="Traeger S."/>
            <person name="Altegoer F."/>
            <person name="Freitag M."/>
            <person name="Gabaldon T."/>
            <person name="Kempken F."/>
            <person name="Kumar A."/>
            <person name="Marcet-Houben M."/>
            <person name="Poggeler S."/>
            <person name="Stajich J.E."/>
            <person name="Nowrousian M."/>
        </authorList>
    </citation>
    <scope>NUCLEOTIDE SEQUENCE [LARGE SCALE GENOMIC DNA]</scope>
    <source>
        <strain evidence="2">CBS 100304</strain>
        <tissue evidence="1">Vegetative mycelium</tissue>
    </source>
</reference>
<dbReference type="Proteomes" id="UP000018144">
    <property type="component" value="Unassembled WGS sequence"/>
</dbReference>
<evidence type="ECO:0000313" key="2">
    <source>
        <dbReference type="Proteomes" id="UP000018144"/>
    </source>
</evidence>